<evidence type="ECO:0000259" key="1">
    <source>
        <dbReference type="Pfam" id="PF01408"/>
    </source>
</evidence>
<sequence>MTMVIVGAGSRGTTYAACATKAGARVVAVAEPRPAAQKAFVDAHDVPPDAVFDDWRDLLDKPRLADIAVIATQDRSHVDPAAELARRGYHLLLEKPMATSEADCERIVRAAEDAGVMLAVCHVLRYTRYSRVLKHVVYSGRIGDVVSVDLPEGADGQRQQLIQQAQTKSDSYDVITIDLPWNAEFAARRWVTELSPVEFDVDGFFDAPLKGSEYRGKLYSIPNSVPDEATFLRIVGT</sequence>
<comment type="caution">
    <text evidence="2">The sequence shown here is derived from an EMBL/GenBank/DDBJ whole genome shotgun (WGS) entry which is preliminary data.</text>
</comment>
<dbReference type="SUPFAM" id="SSF53850">
    <property type="entry name" value="Periplasmic binding protein-like II"/>
    <property type="match status" value="1"/>
</dbReference>
<proteinExistence type="predicted"/>
<accession>A0ABS4TLF4</accession>
<dbReference type="Proteomes" id="UP001519332">
    <property type="component" value="Unassembled WGS sequence"/>
</dbReference>
<reference evidence="2 3" key="1">
    <citation type="submission" date="2021-03" db="EMBL/GenBank/DDBJ databases">
        <title>Sequencing the genomes of 1000 actinobacteria strains.</title>
        <authorList>
            <person name="Klenk H.-P."/>
        </authorList>
    </citation>
    <scope>NUCLEOTIDE SEQUENCE [LARGE SCALE GENOMIC DNA]</scope>
    <source>
        <strain evidence="2 3">DSM 46670</strain>
    </source>
</reference>
<dbReference type="Gene3D" id="3.40.190.10">
    <property type="entry name" value="Periplasmic binding protein-like II"/>
    <property type="match status" value="1"/>
</dbReference>
<organism evidence="2 3">
    <name type="scientific">Kibdelosporangium banguiense</name>
    <dbReference type="NCBI Taxonomy" id="1365924"/>
    <lineage>
        <taxon>Bacteria</taxon>
        <taxon>Bacillati</taxon>
        <taxon>Actinomycetota</taxon>
        <taxon>Actinomycetes</taxon>
        <taxon>Pseudonocardiales</taxon>
        <taxon>Pseudonocardiaceae</taxon>
        <taxon>Kibdelosporangium</taxon>
    </lineage>
</organism>
<dbReference type="EMBL" id="JAGINW010000001">
    <property type="protein sequence ID" value="MBP2325221.1"/>
    <property type="molecule type" value="Genomic_DNA"/>
</dbReference>
<dbReference type="PANTHER" id="PTHR43377:SF2">
    <property type="entry name" value="BINDING ROSSMANN FOLD OXIDOREDUCTASE, PUTATIVE (AFU_ORTHOLOGUE AFUA_4G00560)-RELATED"/>
    <property type="match status" value="1"/>
</dbReference>
<protein>
    <submittedName>
        <fullName evidence="2">Dehydrogenase</fullName>
    </submittedName>
</protein>
<dbReference type="SUPFAM" id="SSF51735">
    <property type="entry name" value="NAD(P)-binding Rossmann-fold domains"/>
    <property type="match status" value="1"/>
</dbReference>
<dbReference type="Gene3D" id="3.40.50.720">
    <property type="entry name" value="NAD(P)-binding Rossmann-like Domain"/>
    <property type="match status" value="1"/>
</dbReference>
<dbReference type="Pfam" id="PF01408">
    <property type="entry name" value="GFO_IDH_MocA"/>
    <property type="match status" value="1"/>
</dbReference>
<dbReference type="InterPro" id="IPR000683">
    <property type="entry name" value="Gfo/Idh/MocA-like_OxRdtase_N"/>
</dbReference>
<name>A0ABS4TLF4_9PSEU</name>
<evidence type="ECO:0000313" key="3">
    <source>
        <dbReference type="Proteomes" id="UP001519332"/>
    </source>
</evidence>
<evidence type="ECO:0000313" key="2">
    <source>
        <dbReference type="EMBL" id="MBP2325221.1"/>
    </source>
</evidence>
<dbReference type="InterPro" id="IPR051450">
    <property type="entry name" value="Gfo/Idh/MocA_Oxidoreductases"/>
</dbReference>
<dbReference type="PANTHER" id="PTHR43377">
    <property type="entry name" value="BILIVERDIN REDUCTASE A"/>
    <property type="match status" value="1"/>
</dbReference>
<gene>
    <name evidence="2" type="ORF">JOF56_005606</name>
</gene>
<keyword evidence="3" id="KW-1185">Reference proteome</keyword>
<feature type="domain" description="Gfo/Idh/MocA-like oxidoreductase N-terminal" evidence="1">
    <location>
        <begin position="2"/>
        <end position="121"/>
    </location>
</feature>
<dbReference type="InterPro" id="IPR036291">
    <property type="entry name" value="NAD(P)-bd_dom_sf"/>
</dbReference>